<dbReference type="AlphaFoldDB" id="A0A2M9XHQ8"/>
<organism evidence="1 2">
    <name type="scientific">Leptospira hartskeerlii</name>
    <dbReference type="NCBI Taxonomy" id="2023177"/>
    <lineage>
        <taxon>Bacteria</taxon>
        <taxon>Pseudomonadati</taxon>
        <taxon>Spirochaetota</taxon>
        <taxon>Spirochaetia</taxon>
        <taxon>Leptospirales</taxon>
        <taxon>Leptospiraceae</taxon>
        <taxon>Leptospira</taxon>
    </lineage>
</organism>
<name>A0A2M9XHQ8_9LEPT</name>
<evidence type="ECO:0000313" key="1">
    <source>
        <dbReference type="EMBL" id="PJZ27184.1"/>
    </source>
</evidence>
<comment type="caution">
    <text evidence="1">The sequence shown here is derived from an EMBL/GenBank/DDBJ whole genome shotgun (WGS) entry which is preliminary data.</text>
</comment>
<sequence>MKVENVKEWIPLENAQLRDAYTQGDFTSVPGKTLLRLRTCVLWQIWRFFWINVRMTLMILKSHH</sequence>
<reference evidence="1 2" key="1">
    <citation type="submission" date="2017-07" db="EMBL/GenBank/DDBJ databases">
        <title>Leptospira spp. isolated from tropical soils.</title>
        <authorList>
            <person name="Thibeaux R."/>
            <person name="Iraola G."/>
            <person name="Ferres I."/>
            <person name="Bierque E."/>
            <person name="Girault D."/>
            <person name="Soupe-Gilbert M.-E."/>
            <person name="Picardeau M."/>
            <person name="Goarant C."/>
        </authorList>
    </citation>
    <scope>NUCLEOTIDE SEQUENCE [LARGE SCALE GENOMIC DNA]</scope>
    <source>
        <strain evidence="1 2">MCA1-C-A1</strain>
    </source>
</reference>
<protein>
    <submittedName>
        <fullName evidence="1">Uncharacterized protein</fullName>
    </submittedName>
</protein>
<dbReference type="Proteomes" id="UP000232196">
    <property type="component" value="Unassembled WGS sequence"/>
</dbReference>
<dbReference type="EMBL" id="NPDN01000001">
    <property type="protein sequence ID" value="PJZ27184.1"/>
    <property type="molecule type" value="Genomic_DNA"/>
</dbReference>
<proteinExistence type="predicted"/>
<keyword evidence="2" id="KW-1185">Reference proteome</keyword>
<gene>
    <name evidence="1" type="ORF">CH357_01075</name>
</gene>
<dbReference type="OrthoDB" id="341880at2"/>
<accession>A0A2M9XHQ8</accession>
<evidence type="ECO:0000313" key="2">
    <source>
        <dbReference type="Proteomes" id="UP000232196"/>
    </source>
</evidence>